<proteinExistence type="predicted"/>
<feature type="transmembrane region" description="Helical" evidence="1">
    <location>
        <begin position="7"/>
        <end position="27"/>
    </location>
</feature>
<feature type="transmembrane region" description="Helical" evidence="1">
    <location>
        <begin position="39"/>
        <end position="58"/>
    </location>
</feature>
<dbReference type="AlphaFoldDB" id="A0A6J7EYS6"/>
<protein>
    <submittedName>
        <fullName evidence="2">Unannotated protein</fullName>
    </submittedName>
</protein>
<dbReference type="EMBL" id="CAFBLP010000066">
    <property type="protein sequence ID" value="CAB4886130.1"/>
    <property type="molecule type" value="Genomic_DNA"/>
</dbReference>
<name>A0A6J7EYS6_9ZZZZ</name>
<evidence type="ECO:0000313" key="2">
    <source>
        <dbReference type="EMBL" id="CAB4886130.1"/>
    </source>
</evidence>
<sequence>MKPENILKGTLLFAAFASFLLSVIIYFNAGDDTNGRLNGIFIGVWVPSILALGTFLLAHRRTPQ</sequence>
<keyword evidence="1" id="KW-1133">Transmembrane helix</keyword>
<gene>
    <name evidence="2" type="ORF">UFOPK3376_02252</name>
</gene>
<organism evidence="2">
    <name type="scientific">freshwater metagenome</name>
    <dbReference type="NCBI Taxonomy" id="449393"/>
    <lineage>
        <taxon>unclassified sequences</taxon>
        <taxon>metagenomes</taxon>
        <taxon>ecological metagenomes</taxon>
    </lineage>
</organism>
<accession>A0A6J7EYS6</accession>
<keyword evidence="1" id="KW-0812">Transmembrane</keyword>
<reference evidence="2" key="1">
    <citation type="submission" date="2020-05" db="EMBL/GenBank/DDBJ databases">
        <authorList>
            <person name="Chiriac C."/>
            <person name="Salcher M."/>
            <person name="Ghai R."/>
            <person name="Kavagutti S V."/>
        </authorList>
    </citation>
    <scope>NUCLEOTIDE SEQUENCE</scope>
</reference>
<keyword evidence="1" id="KW-0472">Membrane</keyword>
<evidence type="ECO:0000256" key="1">
    <source>
        <dbReference type="SAM" id="Phobius"/>
    </source>
</evidence>